<accession>A0A6A6R1M8</accession>
<evidence type="ECO:0000313" key="2">
    <source>
        <dbReference type="Proteomes" id="UP000799750"/>
    </source>
</evidence>
<keyword evidence="2" id="KW-1185">Reference proteome</keyword>
<sequence>MEPTSLPADGAVNPIAALDQIISLLQAKDDTRRFVGLSLLRTLLDKHESLRDDPAVILRCWNAIPTNFLKRLLKARPTEQRSQDEAKNMVTLAVSVIQAFTTLLDAQELENERMTALCGSLVAALSVTAEDTQTLALQALHRIGGGAKGALIISQVDGFGALVSLALESDLALDVIKVLLVTLIKKRKNEGATSKLKENEDSIFATLLESHKPEKTLPLLEVIADVLEESDYDRIPAWLPALTTTIHQAFRAHPGNKLCRACTRLIHRFTILSPSYDPFFTTTTPTSSGPSSTPTQPHPFSYLFTTFLLIDIRATIPSLLEILGTPTYPPTALRLATSYDVLGAFIGTLVALWDSPGAHNTHILDIPPTALLALRKSLAETASLTLEYLRDRFDAAIAGTSGLHSSAIAGAADAQKTLTWESPSIALADDPVVLAGSRVLALWLREDENTQLRTEAAGCMDVFLYLYAGSGGGGDGGKGEGGVRTEWRTHVLLALEGVVMVPAGVEAFLGQGGWGILVGDLQACMNTTSGVMGTREGGEGGGYPYRVLSIIRVLLTVVESEEVGQTKESWLKYVSFLAALPVAAPAASKTALPQGLGMVDPLEVWTAAGQLAVALVLKAPRGVQRKFKGDCNKICTTAAGLLKKGEATLDGGTLEGLEEVIDGFGEMKV</sequence>
<dbReference type="InterPro" id="IPR008709">
    <property type="entry name" value="Neurochondrin"/>
</dbReference>
<reference evidence="1" key="1">
    <citation type="journal article" date="2020" name="Stud. Mycol.">
        <title>101 Dothideomycetes genomes: a test case for predicting lifestyles and emergence of pathogens.</title>
        <authorList>
            <person name="Haridas S."/>
            <person name="Albert R."/>
            <person name="Binder M."/>
            <person name="Bloem J."/>
            <person name="Labutti K."/>
            <person name="Salamov A."/>
            <person name="Andreopoulos B."/>
            <person name="Baker S."/>
            <person name="Barry K."/>
            <person name="Bills G."/>
            <person name="Bluhm B."/>
            <person name="Cannon C."/>
            <person name="Castanera R."/>
            <person name="Culley D."/>
            <person name="Daum C."/>
            <person name="Ezra D."/>
            <person name="Gonzalez J."/>
            <person name="Henrissat B."/>
            <person name="Kuo A."/>
            <person name="Liang C."/>
            <person name="Lipzen A."/>
            <person name="Lutzoni F."/>
            <person name="Magnuson J."/>
            <person name="Mondo S."/>
            <person name="Nolan M."/>
            <person name="Ohm R."/>
            <person name="Pangilinan J."/>
            <person name="Park H.-J."/>
            <person name="Ramirez L."/>
            <person name="Alfaro M."/>
            <person name="Sun H."/>
            <person name="Tritt A."/>
            <person name="Yoshinaga Y."/>
            <person name="Zwiers L.-H."/>
            <person name="Turgeon B."/>
            <person name="Goodwin S."/>
            <person name="Spatafora J."/>
            <person name="Crous P."/>
            <person name="Grigoriev I."/>
        </authorList>
    </citation>
    <scope>NUCLEOTIDE SEQUENCE</scope>
    <source>
        <strain evidence="1">CBS 269.34</strain>
    </source>
</reference>
<proteinExistence type="predicted"/>
<dbReference type="Pfam" id="PF05536">
    <property type="entry name" value="Neurochondrin"/>
    <property type="match status" value="1"/>
</dbReference>
<gene>
    <name evidence="1" type="ORF">BU16DRAFT_616347</name>
</gene>
<dbReference type="OrthoDB" id="8962942at2759"/>
<dbReference type="PANTHER" id="PTHR13109:SF7">
    <property type="entry name" value="NEUROCHONDRIN"/>
    <property type="match status" value="1"/>
</dbReference>
<organism evidence="1 2">
    <name type="scientific">Lophium mytilinum</name>
    <dbReference type="NCBI Taxonomy" id="390894"/>
    <lineage>
        <taxon>Eukaryota</taxon>
        <taxon>Fungi</taxon>
        <taxon>Dikarya</taxon>
        <taxon>Ascomycota</taxon>
        <taxon>Pezizomycotina</taxon>
        <taxon>Dothideomycetes</taxon>
        <taxon>Pleosporomycetidae</taxon>
        <taxon>Mytilinidiales</taxon>
        <taxon>Mytilinidiaceae</taxon>
        <taxon>Lophium</taxon>
    </lineage>
</organism>
<name>A0A6A6R1M8_9PEZI</name>
<dbReference type="AlphaFoldDB" id="A0A6A6R1M8"/>
<dbReference type="InterPro" id="IPR016024">
    <property type="entry name" value="ARM-type_fold"/>
</dbReference>
<dbReference type="SUPFAM" id="SSF48371">
    <property type="entry name" value="ARM repeat"/>
    <property type="match status" value="1"/>
</dbReference>
<dbReference type="PANTHER" id="PTHR13109">
    <property type="entry name" value="NEUROCHONDRIN"/>
    <property type="match status" value="1"/>
</dbReference>
<evidence type="ECO:0000313" key="1">
    <source>
        <dbReference type="EMBL" id="KAF2497753.1"/>
    </source>
</evidence>
<dbReference type="EMBL" id="MU004186">
    <property type="protein sequence ID" value="KAF2497753.1"/>
    <property type="molecule type" value="Genomic_DNA"/>
</dbReference>
<dbReference type="Proteomes" id="UP000799750">
    <property type="component" value="Unassembled WGS sequence"/>
</dbReference>
<protein>
    <submittedName>
        <fullName evidence="1">DUF1941-domain-containing protein</fullName>
    </submittedName>
</protein>